<dbReference type="Pfam" id="PF23576">
    <property type="entry name" value="SEN1_barrel"/>
    <property type="match status" value="1"/>
</dbReference>
<dbReference type="InterPro" id="IPR056474">
    <property type="entry name" value="SEN1_barrel"/>
</dbReference>
<feature type="compositionally biased region" description="Low complexity" evidence="3">
    <location>
        <begin position="1434"/>
        <end position="1444"/>
    </location>
</feature>
<dbReference type="InterPro" id="IPR016024">
    <property type="entry name" value="ARM-type_fold"/>
</dbReference>
<dbReference type="Pfam" id="PF13086">
    <property type="entry name" value="AAA_11"/>
    <property type="match status" value="1"/>
</dbReference>
<dbReference type="Proteomes" id="UP001497383">
    <property type="component" value="Chromosome 4"/>
</dbReference>
<sequence length="2073" mass="234006">MQSNDGHELEDKEAFDELRAVINRSLEGSKDIDVHQVALRKCHEYLLKNSNQVHWFCNDKLYPASVYSLILFSFPKDGVTSSLRPYMATSLTRCGKCLREFNKGKAELRLNFIKTRMVEIEKIDHFINAINTWEIEVLGPIFESAYEQVERNEISDASAIETSFGWCLNNPGILRFNEDIKEKFNVMISFARTTRLEHMPQRLLPGLVYLLFESTGDQKLWAWQWVNELRQRREQVVYDGASLPESVVLEFSIHLYRIQDTAFFSDRMCIKFWDNLNVLLDFMDDAAFVNRLNCPGDIDAMAPLKGIQLFPIMVLFGNCLMADLNEPFPVLLKIMAKFLRRLQHQFWTLNPQIDMPRLVRRMLHNTNYLRHLQRASIEHNNTVNDWTLDDLLMWMLRLLESVETTRKQEVCRRLSSFLFMFSAGNGGGGNGSNGSSLTDLQAQREIYVHNFGFSLVNVVFNYSGSSSKGSEEVDNNALDLLKIRDFRAFIESQSDKLVPMSLSFFPNSMGSTNNAKSLLLKCLRYDVLILVQNTLALLDGKKPLLFDTFPSVWEALSRSKLNGNVSLAKEVISCLNNLKSIVRFHPLKSSDAKDSITRAKTQHNECVDVVLKFVDPILRNISLSSPQNLNDIASEKDCLHAIWSCIFFPQSYQPAMDLLSEVYDGAGRFESIQKGLRRNLAGNISAINSSLRTLTKMAAFEPSPRAVRILMDVVQSLSDPVNPVLLLPSVSDAHTDVVQFWSECVSYLKMLYDQAITWAGRYHMQELVEFTRDTLDLSHFLFESIRMFADSLTPYEGQGCALFLFKEFMDAFDSMLNWLKLGDIALLNSCVDLVFKVFDLAQEQCFSIDDRAIEKFAKFGVKAKRFNNKLTEAQRTRIISKAKEFNPTLVETIVNATSENRKLELASKNAATKNTRSGTTLERKVIEIDSTDSEEIELVEENFPVSLRSGMRGGSLEQGQKRLDLYQDQLTPIPLGSSKKSSSVGKQQTLGRFVRTSSEPPIAPIPAVVKGTNSLDMMRKNLSLARAGAGAGAVKSEKAPAPARPAGFNHRKAAPVIGRSLNAMRRKKVRAGYSEGEEDDDDDNDNDDDDDDDDDDDNDDIDVSDLFVEKKKKPKIIEVDIKGKKIQRNNRMNEKSAFEREKSEKERMNKRLNVNTKPLYLSVLKWNYNSKSQYPTQDTSMYENVRDKFSTVEEYVKTMEPLMMLECWSAIQSAKNTVQENPFQLIVGSRTSIDGFFDVFTSVSKKIIEDRRLNATDLIVLACPNQEALSPNDQRMYLKAETTRTCFGKITQIKSANSEFSDVTIRVFPSGPVIGSLTPQSTILGMKVMQMITVEREFSSLRGLEYYDLAKEIVSAAPNQPVHFSDEELEGMYKIYDVNKSQARAIRGSYENEGFSLIQGPPGTGKTKTILGIVGYSLSQKRRKDDGRIIEVPSNSNNNQDQQTSDTAKILICAPSNAAVDELVLRLKDGVKNSKGDHMDLRVVRLGRSDAINASVKDLTLEELVDKELKAKQEDVVIDPTLRVEHTKKVQERDHIRSRLNTESLNSKEIEKLEQRLNQVNQERRELAKRLDEQRERSDIAYRTREIGRRNIQNRILGNAQVLCATLSGSAHDLISNLAVKFDQVIIDEACQSLELSAMIPLRYGCRKCIMVGDPNQLPPTVLSQAACTFGYDQSLFVRMQKNHPESVYLLNVQYRMHPAISQFPSAEFYQSKLKDGPGMDVKNARPWHSIAPLSPYRFFDITSRHEKNELTRSLFNTEEANVCLQLVQRLIETIPQQKLAGRIGIISPYKEQIRAIKDVFQQRYGKIIFNEIDFNTVDGFQGQEKEIIIMSCVRASPDGNVGFLSDIRRMNVALTRARTTLWILGNKQSLTRNKVWRKLLENAEQRNSITGAYPGFLSRSVNPSATGSIKRPVERSVERPTTDSFVAKKAKIQDFSRDNVPKNHAQVKENGSGSGSSSVQEVALPSSMPRCPVSSSRVGLPSNPAKVGHANSRNDAATTRAITPSIARPETSSNLDSQAKTTSKPENSVKNLKPSSSGTIPKKPLGPSSSGVVRPPRPEAPSVFIPRGPRKR</sequence>
<keyword evidence="9" id="KW-1185">Reference proteome</keyword>
<feature type="domain" description="DNA2/NAM7 helicase helicase" evidence="5">
    <location>
        <begin position="1378"/>
        <end position="1665"/>
    </location>
</feature>
<dbReference type="SUPFAM" id="SSF52540">
    <property type="entry name" value="P-loop containing nucleoside triphosphate hydrolases"/>
    <property type="match status" value="1"/>
</dbReference>
<feature type="domain" description="Helicase SEN1 beta-barrel" evidence="7">
    <location>
        <begin position="1219"/>
        <end position="1328"/>
    </location>
</feature>
<feature type="compositionally biased region" description="Polar residues" evidence="3">
    <location>
        <begin position="1992"/>
        <end position="2003"/>
    </location>
</feature>
<feature type="region of interest" description="Disordered" evidence="3">
    <location>
        <begin position="1067"/>
        <end position="1105"/>
    </location>
</feature>
<dbReference type="PANTHER" id="PTHR10887">
    <property type="entry name" value="DNA2/NAM7 HELICASE FAMILY"/>
    <property type="match status" value="1"/>
</dbReference>
<evidence type="ECO:0000259" key="6">
    <source>
        <dbReference type="Pfam" id="PF13087"/>
    </source>
</evidence>
<dbReference type="PANTHER" id="PTHR10887:SF495">
    <property type="entry name" value="HELICASE SENATAXIN ISOFORM X1-RELATED"/>
    <property type="match status" value="1"/>
</dbReference>
<evidence type="ECO:0000256" key="3">
    <source>
        <dbReference type="SAM" id="MobiDB-lite"/>
    </source>
</evidence>
<dbReference type="InterPro" id="IPR045055">
    <property type="entry name" value="DNA2/NAM7-like"/>
</dbReference>
<keyword evidence="1" id="KW-0347">Helicase</keyword>
<reference evidence="8 9" key="1">
    <citation type="submission" date="2024-03" db="EMBL/GenBank/DDBJ databases">
        <authorList>
            <person name="Brejova B."/>
        </authorList>
    </citation>
    <scope>NUCLEOTIDE SEQUENCE [LARGE SCALE GENOMIC DNA]</scope>
    <source>
        <strain evidence="8 9">CBS 14171</strain>
    </source>
</reference>
<dbReference type="CDD" id="cd18808">
    <property type="entry name" value="SF1_C_Upf1"/>
    <property type="match status" value="1"/>
</dbReference>
<feature type="domain" description="DNA2/NAM7 helicase-like C-terminal" evidence="6">
    <location>
        <begin position="1672"/>
        <end position="1868"/>
    </location>
</feature>
<dbReference type="SUPFAM" id="SSF48371">
    <property type="entry name" value="ARM repeat"/>
    <property type="match status" value="1"/>
</dbReference>
<feature type="compositionally biased region" description="Basic and acidic residues" evidence="3">
    <location>
        <begin position="1912"/>
        <end position="1922"/>
    </location>
</feature>
<feature type="compositionally biased region" description="Basic and acidic residues" evidence="3">
    <location>
        <begin position="1932"/>
        <end position="1942"/>
    </location>
</feature>
<feature type="region of interest" description="Disordered" evidence="3">
    <location>
        <begin position="1902"/>
        <end position="2073"/>
    </location>
</feature>
<organism evidence="8 9">
    <name type="scientific">Lodderomyces beijingensis</name>
    <dbReference type="NCBI Taxonomy" id="1775926"/>
    <lineage>
        <taxon>Eukaryota</taxon>
        <taxon>Fungi</taxon>
        <taxon>Dikarya</taxon>
        <taxon>Ascomycota</taxon>
        <taxon>Saccharomycotina</taxon>
        <taxon>Pichiomycetes</taxon>
        <taxon>Debaryomycetaceae</taxon>
        <taxon>Candida/Lodderomyces clade</taxon>
        <taxon>Lodderomyces</taxon>
    </lineage>
</organism>
<evidence type="ECO:0000313" key="9">
    <source>
        <dbReference type="Proteomes" id="UP001497383"/>
    </source>
</evidence>
<dbReference type="InterPro" id="IPR041679">
    <property type="entry name" value="DNA2/NAM7-like_C"/>
</dbReference>
<evidence type="ECO:0000256" key="2">
    <source>
        <dbReference type="SAM" id="Coils"/>
    </source>
</evidence>
<feature type="domain" description="Helicase Sen1 N-terminal" evidence="4">
    <location>
        <begin position="84"/>
        <end position="832"/>
    </location>
</feature>
<evidence type="ECO:0000256" key="1">
    <source>
        <dbReference type="ARBA" id="ARBA00022806"/>
    </source>
</evidence>
<protein>
    <recommendedName>
        <fullName evidence="10">Helicase SEN1</fullName>
    </recommendedName>
</protein>
<name>A0ABP0ZQ50_9ASCO</name>
<keyword evidence="1" id="KW-0067">ATP-binding</keyword>
<feature type="coiled-coil region" evidence="2">
    <location>
        <begin position="1543"/>
        <end position="1577"/>
    </location>
</feature>
<feature type="compositionally biased region" description="Acidic residues" evidence="3">
    <location>
        <begin position="1075"/>
        <end position="1103"/>
    </location>
</feature>
<feature type="compositionally biased region" description="Polar residues" evidence="3">
    <location>
        <begin position="2011"/>
        <end position="2040"/>
    </location>
</feature>
<dbReference type="EMBL" id="OZ022408">
    <property type="protein sequence ID" value="CAK9439061.1"/>
    <property type="molecule type" value="Genomic_DNA"/>
</dbReference>
<keyword evidence="1" id="KW-0378">Hydrolase</keyword>
<feature type="region of interest" description="Disordered" evidence="3">
    <location>
        <begin position="1425"/>
        <end position="1444"/>
    </location>
</feature>
<keyword evidence="2" id="KW-0175">Coiled coil</keyword>
<dbReference type="InterPro" id="IPR044340">
    <property type="entry name" value="Helicase_Sen1_1B_dom"/>
</dbReference>
<accession>A0ABP0ZQ50</accession>
<evidence type="ECO:0000259" key="5">
    <source>
        <dbReference type="Pfam" id="PF13086"/>
    </source>
</evidence>
<dbReference type="CDD" id="cd21408">
    <property type="entry name" value="1B_Sen1p-like"/>
    <property type="match status" value="1"/>
</dbReference>
<dbReference type="InterPro" id="IPR027417">
    <property type="entry name" value="P-loop_NTPase"/>
</dbReference>
<dbReference type="GeneID" id="92208481"/>
<proteinExistence type="predicted"/>
<dbReference type="Gene3D" id="3.40.50.300">
    <property type="entry name" value="P-loop containing nucleotide triphosphate hydrolases"/>
    <property type="match status" value="2"/>
</dbReference>
<evidence type="ECO:0000259" key="4">
    <source>
        <dbReference type="Pfam" id="PF12726"/>
    </source>
</evidence>
<dbReference type="RefSeq" id="XP_066830223.1">
    <property type="nucleotide sequence ID" value="XM_066973378.1"/>
</dbReference>
<gene>
    <name evidence="8" type="ORF">LODBEIA_P32850</name>
</gene>
<evidence type="ECO:0008006" key="10">
    <source>
        <dbReference type="Google" id="ProtNLM"/>
    </source>
</evidence>
<keyword evidence="1" id="KW-0547">Nucleotide-binding</keyword>
<evidence type="ECO:0000313" key="8">
    <source>
        <dbReference type="EMBL" id="CAK9439061.1"/>
    </source>
</evidence>
<dbReference type="Pfam" id="PF13087">
    <property type="entry name" value="AAA_12"/>
    <property type="match status" value="1"/>
</dbReference>
<dbReference type="Pfam" id="PF12726">
    <property type="entry name" value="SEN1_N"/>
    <property type="match status" value="1"/>
</dbReference>
<dbReference type="InterPro" id="IPR047187">
    <property type="entry name" value="SF1_C_Upf1"/>
</dbReference>
<dbReference type="InterPro" id="IPR024481">
    <property type="entry name" value="Helicase_Sen1_N"/>
</dbReference>
<evidence type="ECO:0000259" key="7">
    <source>
        <dbReference type="Pfam" id="PF23576"/>
    </source>
</evidence>
<dbReference type="InterPro" id="IPR041677">
    <property type="entry name" value="DNA2/NAM7_AAA_11"/>
</dbReference>
<dbReference type="CDD" id="cd18042">
    <property type="entry name" value="DEXXQc_SETX"/>
    <property type="match status" value="1"/>
</dbReference>